<feature type="region of interest" description="Disordered" evidence="1">
    <location>
        <begin position="581"/>
        <end position="608"/>
    </location>
</feature>
<gene>
    <name evidence="2" type="ORF">DEO72_LG2g1946</name>
</gene>
<feature type="compositionally biased region" description="Polar residues" evidence="1">
    <location>
        <begin position="1"/>
        <end position="10"/>
    </location>
</feature>
<reference evidence="2 3" key="1">
    <citation type="submission" date="2019-04" db="EMBL/GenBank/DDBJ databases">
        <title>An improved genome assembly and genetic linkage map for asparagus bean, Vigna unguiculata ssp. sesquipedialis.</title>
        <authorList>
            <person name="Xia Q."/>
            <person name="Zhang R."/>
            <person name="Dong Y."/>
        </authorList>
    </citation>
    <scope>NUCLEOTIDE SEQUENCE [LARGE SCALE GENOMIC DNA]</scope>
    <source>
        <tissue evidence="2">Leaf</tissue>
    </source>
</reference>
<protein>
    <submittedName>
        <fullName evidence="2">Putative transposase</fullName>
    </submittedName>
</protein>
<proteinExistence type="predicted"/>
<dbReference type="EMBL" id="CP039346">
    <property type="protein sequence ID" value="QCD81617.1"/>
    <property type="molecule type" value="Genomic_DNA"/>
</dbReference>
<sequence length="608" mass="67862">MGRNRTTQPGPFNLWHSDADLGTMNPQDEDFAEGDSSGTSPHLSIELLEKLLPSFLQATENRQGSRELPLFPTPNLPPRETFDGVFGSNVPLSSFHGGTSQNPSTYVDLSLRLGPPNQGAVRSPAMNSCNIFAARNAMRMQGMHGQNKRGFPDYGFGEHHVGNMGQLALLAKRRATESQISASNNLNASPPFSQMQQLFNRTAPTSPVQALTVGEGGVRDKGKAIESSSSSSSSHYRPIGLPAQAYMQERLQHRPIGYSPSFYDLTHGPPPVTPGIPMMPKLCPFLFEQKLDNENTQNAQNENAQLQADTLLSDSESEEEEEETDEEDQEDDDQDGQTEDLLDDEGKYIIEPVGNGWSPAHRAHDAINYVIQTQFRGVFHSYGIIPLADRQQWFRVFKEKCTWDARHEQHIQMRFEAHCSKHLGDILSQVRNTRKKPQWMKVEDWIELLAYWDTPSFKNISARNQANRTPNRGITVNTGGYQDFTDVAKDLAKKFGRDPYPDEFFLATNKYNYPGHWMDSCAAKTYEEYQLRLLKRQSQVGEASSSRVTQETRVDILSEVAKGKTSGHVYGIADKAVNVPTKASSLTQESGAPPSPSEASEEIDKAHQ</sequence>
<name>A0A4D6KYY2_VIGUN</name>
<dbReference type="PANTHER" id="PTHR33157">
    <property type="entry name" value="AUTONOMOUS TRANSPOSABLE ELEMENT EN-1 MOSAIC PROTEIN-RELATED"/>
    <property type="match status" value="1"/>
</dbReference>
<accession>A0A4D6KYY2</accession>
<dbReference type="InterPro" id="IPR039266">
    <property type="entry name" value="EN-1/SPM"/>
</dbReference>
<dbReference type="InterPro" id="IPR004252">
    <property type="entry name" value="Probable_transposase_24"/>
</dbReference>
<feature type="region of interest" description="Disordered" evidence="1">
    <location>
        <begin position="218"/>
        <end position="238"/>
    </location>
</feature>
<evidence type="ECO:0000313" key="2">
    <source>
        <dbReference type="EMBL" id="QCD81617.1"/>
    </source>
</evidence>
<evidence type="ECO:0000313" key="3">
    <source>
        <dbReference type="Proteomes" id="UP000501690"/>
    </source>
</evidence>
<dbReference type="GO" id="GO:0032196">
    <property type="term" value="P:transposition"/>
    <property type="evidence" value="ECO:0007669"/>
    <property type="project" value="InterPro"/>
</dbReference>
<dbReference type="Pfam" id="PF03004">
    <property type="entry name" value="Transposase_24"/>
    <property type="match status" value="1"/>
</dbReference>
<feature type="compositionally biased region" description="Acidic residues" evidence="1">
    <location>
        <begin position="315"/>
        <end position="343"/>
    </location>
</feature>
<dbReference type="Proteomes" id="UP000501690">
    <property type="component" value="Linkage Group LG2"/>
</dbReference>
<keyword evidence="3" id="KW-1185">Reference proteome</keyword>
<evidence type="ECO:0000256" key="1">
    <source>
        <dbReference type="SAM" id="MobiDB-lite"/>
    </source>
</evidence>
<dbReference type="AlphaFoldDB" id="A0A4D6KYY2"/>
<feature type="region of interest" description="Disordered" evidence="1">
    <location>
        <begin position="1"/>
        <end position="40"/>
    </location>
</feature>
<organism evidence="2 3">
    <name type="scientific">Vigna unguiculata</name>
    <name type="common">Cowpea</name>
    <dbReference type="NCBI Taxonomy" id="3917"/>
    <lineage>
        <taxon>Eukaryota</taxon>
        <taxon>Viridiplantae</taxon>
        <taxon>Streptophyta</taxon>
        <taxon>Embryophyta</taxon>
        <taxon>Tracheophyta</taxon>
        <taxon>Spermatophyta</taxon>
        <taxon>Magnoliopsida</taxon>
        <taxon>eudicotyledons</taxon>
        <taxon>Gunneridae</taxon>
        <taxon>Pentapetalae</taxon>
        <taxon>rosids</taxon>
        <taxon>fabids</taxon>
        <taxon>Fabales</taxon>
        <taxon>Fabaceae</taxon>
        <taxon>Papilionoideae</taxon>
        <taxon>50 kb inversion clade</taxon>
        <taxon>NPAAA clade</taxon>
        <taxon>indigoferoid/millettioid clade</taxon>
        <taxon>Phaseoleae</taxon>
        <taxon>Vigna</taxon>
    </lineage>
</organism>
<feature type="region of interest" description="Disordered" evidence="1">
    <location>
        <begin position="311"/>
        <end position="344"/>
    </location>
</feature>